<feature type="compositionally biased region" description="Basic and acidic residues" evidence="1">
    <location>
        <begin position="719"/>
        <end position="742"/>
    </location>
</feature>
<dbReference type="GeneID" id="90039137"/>
<organism evidence="3 4">
    <name type="scientific">Myxozyma melibiosi</name>
    <dbReference type="NCBI Taxonomy" id="54550"/>
    <lineage>
        <taxon>Eukaryota</taxon>
        <taxon>Fungi</taxon>
        <taxon>Dikarya</taxon>
        <taxon>Ascomycota</taxon>
        <taxon>Saccharomycotina</taxon>
        <taxon>Lipomycetes</taxon>
        <taxon>Lipomycetales</taxon>
        <taxon>Lipomycetaceae</taxon>
        <taxon>Myxozyma</taxon>
    </lineage>
</organism>
<feature type="signal peptide" evidence="2">
    <location>
        <begin position="1"/>
        <end position="26"/>
    </location>
</feature>
<dbReference type="PANTHER" id="PTHR33604:SF3">
    <property type="entry name" value="OSJNBA0004B13.7 PROTEIN"/>
    <property type="match status" value="1"/>
</dbReference>
<evidence type="ECO:0000313" key="4">
    <source>
        <dbReference type="Proteomes" id="UP001498771"/>
    </source>
</evidence>
<feature type="compositionally biased region" description="Polar residues" evidence="1">
    <location>
        <begin position="757"/>
        <end position="768"/>
    </location>
</feature>
<protein>
    <submittedName>
        <fullName evidence="3">Uncharacterized protein</fullName>
    </submittedName>
</protein>
<comment type="caution">
    <text evidence="3">The sequence shown here is derived from an EMBL/GenBank/DDBJ whole genome shotgun (WGS) entry which is preliminary data.</text>
</comment>
<name>A0ABR1EZK2_9ASCO</name>
<evidence type="ECO:0000313" key="3">
    <source>
        <dbReference type="EMBL" id="KAK7203029.1"/>
    </source>
</evidence>
<proteinExistence type="predicted"/>
<keyword evidence="4" id="KW-1185">Reference proteome</keyword>
<reference evidence="3 4" key="1">
    <citation type="submission" date="2024-03" db="EMBL/GenBank/DDBJ databases">
        <title>Genome-scale model development and genomic sequencing of the oleaginous clade Lipomyces.</title>
        <authorList>
            <consortium name="Lawrence Berkeley National Laboratory"/>
            <person name="Czajka J.J."/>
            <person name="Han Y."/>
            <person name="Kim J."/>
            <person name="Mondo S.J."/>
            <person name="Hofstad B.A."/>
            <person name="Robles A."/>
            <person name="Haridas S."/>
            <person name="Riley R."/>
            <person name="LaButti K."/>
            <person name="Pangilinan J."/>
            <person name="Andreopoulos W."/>
            <person name="Lipzen A."/>
            <person name="Yan J."/>
            <person name="Wang M."/>
            <person name="Ng V."/>
            <person name="Grigoriev I.V."/>
            <person name="Spatafora J.W."/>
            <person name="Magnuson J.K."/>
            <person name="Baker S.E."/>
            <person name="Pomraning K.R."/>
        </authorList>
    </citation>
    <scope>NUCLEOTIDE SEQUENCE [LARGE SCALE GENOMIC DNA]</scope>
    <source>
        <strain evidence="3 4">Phaff 52-87</strain>
    </source>
</reference>
<feature type="compositionally biased region" description="Polar residues" evidence="1">
    <location>
        <begin position="618"/>
        <end position="637"/>
    </location>
</feature>
<feature type="region of interest" description="Disordered" evidence="1">
    <location>
        <begin position="617"/>
        <end position="768"/>
    </location>
</feature>
<evidence type="ECO:0000256" key="2">
    <source>
        <dbReference type="SAM" id="SignalP"/>
    </source>
</evidence>
<gene>
    <name evidence="3" type="ORF">BZA70DRAFT_284572</name>
</gene>
<dbReference type="EMBL" id="JBBJBU010000014">
    <property type="protein sequence ID" value="KAK7203029.1"/>
    <property type="molecule type" value="Genomic_DNA"/>
</dbReference>
<accession>A0ABR1EZK2</accession>
<dbReference type="Proteomes" id="UP001498771">
    <property type="component" value="Unassembled WGS sequence"/>
</dbReference>
<feature type="chain" id="PRO_5045279556" evidence="2">
    <location>
        <begin position="27"/>
        <end position="768"/>
    </location>
</feature>
<keyword evidence="2" id="KW-0732">Signal</keyword>
<evidence type="ECO:0000256" key="1">
    <source>
        <dbReference type="SAM" id="MobiDB-lite"/>
    </source>
</evidence>
<dbReference type="PANTHER" id="PTHR33604">
    <property type="entry name" value="OSJNBA0004B13.7 PROTEIN"/>
    <property type="match status" value="1"/>
</dbReference>
<dbReference type="RefSeq" id="XP_064766062.1">
    <property type="nucleotide sequence ID" value="XM_064913625.1"/>
</dbReference>
<sequence>MRRPRRNLLLFLTTCAVLLFLRSPFSFDSSPIQPSSSSRSSSQIKQLNGVNYRQPFAFSAFTPLMTSISKTAPRVSTNILVFAGSTSAASRLLPLAADLASELEANDERPLSAVHFLFMGPYSVDLEFFCQANGLNSTTALPRLHIHDARARLNSRSQSLPPANGAGSESVTMFEINPVSAKAALDVAVRTLRPEATVWSRQLETDSEFGNTIASLLGPPSSPFAPIDIPSSDIEDLGWLALLGPAGLKSWSSHEVDIIIPVTSHTGSVVRLLSSISRARYYNFFPRPRITIYTPPGVVDANLLNFIDHTLSYPRERIVIQSLPTPFVTSRHQTLKEAMFSGALRAHNPSSRHAHTVLLSDTVILSPYWFQWTMLHILSYFPEVRTALEINGPLSPIAGISLCPSRPVSISDEEPFKENDSNDLYYLTQSRASLSCTLFFAPHFRVLQTFLATQSSEAQRRTLPIPPELDHLRTQKSALTFDAHELLLPIYIRGYLFLAQNERISDVPAVYESSVSARPRAAPISTDGSLQPVDHESYHSLITSPLYIVFNSLREKYKTVYGRNDDSSSGLSQTGVIDAKQWEYFPIYPDLSTSDSSSSSREPFVFESVKARGEAFASTVSPKCNTPVSLSRKTSNGENDDEEEEYRRSLIDSESDFLENESKPADDDWSDVFCPAEQIESADGPGAATGIEPNSDQMGSSSSSAAAGDKRKAGTGRAKSLEEEKRERKKSKVVDASKEPPRPPKPAPKQKADESEPSTSVGGNTSGK</sequence>